<organism evidence="1 2">
    <name type="scientific">Tanacetum coccineum</name>
    <dbReference type="NCBI Taxonomy" id="301880"/>
    <lineage>
        <taxon>Eukaryota</taxon>
        <taxon>Viridiplantae</taxon>
        <taxon>Streptophyta</taxon>
        <taxon>Embryophyta</taxon>
        <taxon>Tracheophyta</taxon>
        <taxon>Spermatophyta</taxon>
        <taxon>Magnoliopsida</taxon>
        <taxon>eudicotyledons</taxon>
        <taxon>Gunneridae</taxon>
        <taxon>Pentapetalae</taxon>
        <taxon>asterids</taxon>
        <taxon>campanulids</taxon>
        <taxon>Asterales</taxon>
        <taxon>Asteraceae</taxon>
        <taxon>Asteroideae</taxon>
        <taxon>Anthemideae</taxon>
        <taxon>Anthemidinae</taxon>
        <taxon>Tanacetum</taxon>
    </lineage>
</organism>
<evidence type="ECO:0000313" key="2">
    <source>
        <dbReference type="Proteomes" id="UP001151760"/>
    </source>
</evidence>
<keyword evidence="2" id="KW-1185">Reference proteome</keyword>
<accession>A0ABQ4YW48</accession>
<evidence type="ECO:0000313" key="1">
    <source>
        <dbReference type="EMBL" id="GJS82048.1"/>
    </source>
</evidence>
<protein>
    <submittedName>
        <fullName evidence="1">Uncharacterized protein</fullName>
    </submittedName>
</protein>
<reference evidence="1" key="1">
    <citation type="journal article" date="2022" name="Int. J. Mol. Sci.">
        <title>Draft Genome of Tanacetum Coccineum: Genomic Comparison of Closely Related Tanacetum-Family Plants.</title>
        <authorList>
            <person name="Yamashiro T."/>
            <person name="Shiraishi A."/>
            <person name="Nakayama K."/>
            <person name="Satake H."/>
        </authorList>
    </citation>
    <scope>NUCLEOTIDE SEQUENCE</scope>
</reference>
<gene>
    <name evidence="1" type="ORF">Tco_0748589</name>
</gene>
<proteinExistence type="predicted"/>
<sequence>MALSYSPFTRVFPYGTVELSSSQRANYQVNGSSRQALQLEDFPDCGRLSVLSSSRVTQSTASFGNPIS</sequence>
<comment type="caution">
    <text evidence="1">The sequence shown here is derived from an EMBL/GenBank/DDBJ whole genome shotgun (WGS) entry which is preliminary data.</text>
</comment>
<dbReference type="Proteomes" id="UP001151760">
    <property type="component" value="Unassembled WGS sequence"/>
</dbReference>
<reference evidence="1" key="2">
    <citation type="submission" date="2022-01" db="EMBL/GenBank/DDBJ databases">
        <authorList>
            <person name="Yamashiro T."/>
            <person name="Shiraishi A."/>
            <person name="Satake H."/>
            <person name="Nakayama K."/>
        </authorList>
    </citation>
    <scope>NUCLEOTIDE SEQUENCE</scope>
</reference>
<name>A0ABQ4YW48_9ASTR</name>
<dbReference type="EMBL" id="BQNB010010794">
    <property type="protein sequence ID" value="GJS82048.1"/>
    <property type="molecule type" value="Genomic_DNA"/>
</dbReference>